<protein>
    <submittedName>
        <fullName evidence="2">Uncharacterized protein</fullName>
    </submittedName>
</protein>
<organism evidence="2 5">
    <name type="scientific">Streptomyces radicis</name>
    <dbReference type="NCBI Taxonomy" id="1750517"/>
    <lineage>
        <taxon>Bacteria</taxon>
        <taxon>Bacillati</taxon>
        <taxon>Actinomycetota</taxon>
        <taxon>Actinomycetes</taxon>
        <taxon>Kitasatosporales</taxon>
        <taxon>Streptomycetaceae</taxon>
        <taxon>Streptomyces</taxon>
    </lineage>
</organism>
<evidence type="ECO:0000256" key="1">
    <source>
        <dbReference type="SAM" id="Phobius"/>
    </source>
</evidence>
<name>A0A3A9VZ64_9ACTN</name>
<comment type="caution">
    <text evidence="2">The sequence shown here is derived from an EMBL/GenBank/DDBJ whole genome shotgun (WGS) entry which is preliminary data.</text>
</comment>
<keyword evidence="4" id="KW-1185">Reference proteome</keyword>
<gene>
    <name evidence="3" type="ORF">D7318_23445</name>
    <name evidence="2" type="ORF">D7319_24085</name>
</gene>
<keyword evidence="1" id="KW-1133">Transmembrane helix</keyword>
<dbReference type="Proteomes" id="UP000268652">
    <property type="component" value="Unassembled WGS sequence"/>
</dbReference>
<dbReference type="EMBL" id="RBDX01000024">
    <property type="protein sequence ID" value="RKN05812.1"/>
    <property type="molecule type" value="Genomic_DNA"/>
</dbReference>
<keyword evidence="1" id="KW-0812">Transmembrane</keyword>
<reference evidence="4 5" key="1">
    <citation type="submission" date="2018-09" db="EMBL/GenBank/DDBJ databases">
        <title>Streptomyces sp. nov. DS1-2, an endophytic actinomycete isolated from roots of Dendrobium scabrilingue.</title>
        <authorList>
            <person name="Kuncharoen N."/>
            <person name="Kudo T."/>
            <person name="Ohkuma M."/>
            <person name="Yuki M."/>
            <person name="Tanasupawat S."/>
        </authorList>
    </citation>
    <scope>NUCLEOTIDE SEQUENCE [LARGE SCALE GENOMIC DNA]</scope>
    <source>
        <strain evidence="2 5">AZ1-7</strain>
        <strain evidence="3 4">DS1-2</strain>
    </source>
</reference>
<dbReference type="SUPFAM" id="SSF103473">
    <property type="entry name" value="MFS general substrate transporter"/>
    <property type="match status" value="1"/>
</dbReference>
<dbReference type="Proteomes" id="UP000275024">
    <property type="component" value="Unassembled WGS sequence"/>
</dbReference>
<dbReference type="RefSeq" id="WP_120699171.1">
    <property type="nucleotide sequence ID" value="NZ_RBDX01000024.1"/>
</dbReference>
<evidence type="ECO:0000313" key="3">
    <source>
        <dbReference type="EMBL" id="RKN17633.1"/>
    </source>
</evidence>
<feature type="transmembrane region" description="Helical" evidence="1">
    <location>
        <begin position="46"/>
        <end position="66"/>
    </location>
</feature>
<evidence type="ECO:0000313" key="2">
    <source>
        <dbReference type="EMBL" id="RKN05812.1"/>
    </source>
</evidence>
<dbReference type="InterPro" id="IPR036259">
    <property type="entry name" value="MFS_trans_sf"/>
</dbReference>
<evidence type="ECO:0000313" key="4">
    <source>
        <dbReference type="Proteomes" id="UP000268652"/>
    </source>
</evidence>
<keyword evidence="1" id="KW-0472">Membrane</keyword>
<sequence length="106" mass="10779">MTPGRERKTGCRGSRPAGAVASGGALCHALVVPRLGYLIDRFGQRLVLRLLALGFGAAGTLFAVAARLDALGRARWSHLAGGDPGGTLLTTCGAPAPAPWPCRACG</sequence>
<proteinExistence type="predicted"/>
<dbReference type="AlphaFoldDB" id="A0A3A9VZ64"/>
<evidence type="ECO:0000313" key="5">
    <source>
        <dbReference type="Proteomes" id="UP000275024"/>
    </source>
</evidence>
<dbReference type="EMBL" id="RBDY01000022">
    <property type="protein sequence ID" value="RKN17633.1"/>
    <property type="molecule type" value="Genomic_DNA"/>
</dbReference>
<accession>A0A3A9VZ64</accession>